<gene>
    <name evidence="3" type="ORF">AWC38_SpisGene6805</name>
</gene>
<dbReference type="STRING" id="50429.A0A2B4SF63"/>
<dbReference type="Pfam" id="PF03564">
    <property type="entry name" value="DUF1759"/>
    <property type="match status" value="1"/>
</dbReference>
<proteinExistence type="predicted"/>
<dbReference type="OrthoDB" id="5983040at2759"/>
<reference evidence="4" key="1">
    <citation type="journal article" date="2017" name="bioRxiv">
        <title>Comparative analysis of the genomes of Stylophora pistillata and Acropora digitifera provides evidence for extensive differences between species of corals.</title>
        <authorList>
            <person name="Voolstra C.R."/>
            <person name="Li Y."/>
            <person name="Liew Y.J."/>
            <person name="Baumgarten S."/>
            <person name="Zoccola D."/>
            <person name="Flot J.-F."/>
            <person name="Tambutte S."/>
            <person name="Allemand D."/>
            <person name="Aranda M."/>
        </authorList>
    </citation>
    <scope>NUCLEOTIDE SEQUENCE [LARGE SCALE GENOMIC DNA]</scope>
</reference>
<feature type="region of interest" description="Disordered" evidence="1">
    <location>
        <begin position="402"/>
        <end position="455"/>
    </location>
</feature>
<dbReference type="PANTHER" id="PTHR47331:SF1">
    <property type="entry name" value="GAG-LIKE PROTEIN"/>
    <property type="match status" value="1"/>
</dbReference>
<dbReference type="InterPro" id="IPR008042">
    <property type="entry name" value="Retrotrans_Pao"/>
</dbReference>
<accession>A0A2B4SF63</accession>
<dbReference type="EMBL" id="LSMT01000082">
    <property type="protein sequence ID" value="PFX28501.1"/>
    <property type="molecule type" value="Genomic_DNA"/>
</dbReference>
<organism evidence="3 4">
    <name type="scientific">Stylophora pistillata</name>
    <name type="common">Smooth cauliflower coral</name>
    <dbReference type="NCBI Taxonomy" id="50429"/>
    <lineage>
        <taxon>Eukaryota</taxon>
        <taxon>Metazoa</taxon>
        <taxon>Cnidaria</taxon>
        <taxon>Anthozoa</taxon>
        <taxon>Hexacorallia</taxon>
        <taxon>Scleractinia</taxon>
        <taxon>Astrocoeniina</taxon>
        <taxon>Pocilloporidae</taxon>
        <taxon>Stylophora</taxon>
    </lineage>
</organism>
<feature type="domain" description="Integrase zinc-binding" evidence="2">
    <location>
        <begin position="1143"/>
        <end position="1196"/>
    </location>
</feature>
<evidence type="ECO:0000313" key="3">
    <source>
        <dbReference type="EMBL" id="PFX28501.1"/>
    </source>
</evidence>
<dbReference type="SUPFAM" id="SSF56672">
    <property type="entry name" value="DNA/RNA polymerases"/>
    <property type="match status" value="1"/>
</dbReference>
<dbReference type="InterPro" id="IPR005312">
    <property type="entry name" value="DUF1759"/>
</dbReference>
<feature type="compositionally biased region" description="Basic and acidic residues" evidence="1">
    <location>
        <begin position="443"/>
        <end position="452"/>
    </location>
</feature>
<feature type="compositionally biased region" description="Polar residues" evidence="1">
    <location>
        <begin position="429"/>
        <end position="439"/>
    </location>
</feature>
<dbReference type="Proteomes" id="UP000225706">
    <property type="component" value="Unassembled WGS sequence"/>
</dbReference>
<name>A0A2B4SF63_STYPI</name>
<feature type="compositionally biased region" description="Polar residues" evidence="1">
    <location>
        <begin position="539"/>
        <end position="550"/>
    </location>
</feature>
<dbReference type="InterPro" id="IPR041588">
    <property type="entry name" value="Integrase_H2C2"/>
</dbReference>
<dbReference type="Pfam" id="PF05380">
    <property type="entry name" value="Peptidase_A17"/>
    <property type="match status" value="1"/>
</dbReference>
<sequence>MDSRGLRKKTVEGIAHERILRLRCSRSGSKAVVTRRQRELIELMKNSDNVDQVRAKFLEFELAMRNFYEAHDKYHAELIDGSAIRDSIEYFESVKRVGTAVFQSFDAWLQSAEFKLQEELDLAISLHPEDSRRAKSTKTISPLNPDACGWKGYTHSPYKSSGETTESKLLEQHLDLSHKNVSHTIEVQKLQQQQNQQLQELLKQQQLQTLAMSLPQPEISVFSGHPVKYSDFVRAFENLIESKTSSPSSRLYYLVQYTSGEVKELMQSCLSMDPAEGYKTARALLKDTYGESYKIATALIDQVTKSPQIKADDGPALQRYSVLLTSCKNSLQEIGYLSKIENPDTLQRIIGRLPLGLRQRWREKADHITGDLKREVTIGDIAEFVEAKARIANHPVFGNIYSNEDKNTAASAGSKRRHRTPSKEHKGSAFTTHGTTPESPTDPPKDNTENVPKKSNIKCPLCKESHWLSRCQLFRGKTVDERITFVRSRGLCDNCLVAGHMAMSCPKQSYCQIVGCKIGHRKHSTFLHPKNDKPAKTEPASTSETQSSNTDNEKQNHRARSCFTEVVACEGTCSATGAGASATGLAIVPVNVRAKGKEKMVQTYAFLDPGSNTTEQPIAIMADIEKMFYQVQVPTEDSRYLRFLWWPGGDTDKEPEEFQMLVHLFGGVSSPSCANYALQKTADDNAEHFDKDTIQTVKRNFYVDDCLKSVEDNQQASRLSVPMSERAGSVKELDLENLPVERALGIQWDVQSDTFRFKIVVKDRPPTRRGILSVISSIYDPLGFIALLILPAKAILRDLCRKGLDWDDRIPHEDLVRWQDWLRELPELEQFAVQRCLKPKNFGRIVSSQIHNFSDASSEGYGAVSYLRVINEAKNVHCAFLIGKTRQTPQKSVTIPRLELSAAVVATRLNRMMQHELDVAVDERFFWTHSTCVLSYIMNKERRFQTFVANRITTIHERSRPDQWYYVGTVSNPADDASRGLSAEELINKNRWTSGPSFLWEAEDCWPKQPDVPVEIKGDDPEVKKERKAFSVASTVEVDFLNRMVQSCSSCVEEMHSAEIEVLKYVQRQSFSEELVCLQDKESEVVHKKSVRASRTLSVKKSSSIAKLDPELRNGLLCVGGRLRHAPIEQERRHPIILPKNHHVVDLIVRHYHLLSGHSGQEYVLSLIRKSYWIIKGRVAVRRVVNRCLSCRRRQAPSGAQKMADLPTDRVTPDKPPFSFVGVDCFGPFWGKEGQKSSQALWCLVYVFGYQSHSLGSRPEYGHGFVFKLIESSSRRVQERGWLLPKKVVPGTIFGRSVLAEMD</sequence>
<dbReference type="Gene3D" id="1.10.340.70">
    <property type="match status" value="1"/>
</dbReference>
<evidence type="ECO:0000259" key="2">
    <source>
        <dbReference type="Pfam" id="PF17921"/>
    </source>
</evidence>
<feature type="region of interest" description="Disordered" evidence="1">
    <location>
        <begin position="525"/>
        <end position="556"/>
    </location>
</feature>
<keyword evidence="4" id="KW-1185">Reference proteome</keyword>
<dbReference type="Pfam" id="PF17921">
    <property type="entry name" value="Integrase_H2C2"/>
    <property type="match status" value="1"/>
</dbReference>
<dbReference type="PANTHER" id="PTHR47331">
    <property type="entry name" value="PHD-TYPE DOMAIN-CONTAINING PROTEIN"/>
    <property type="match status" value="1"/>
</dbReference>
<comment type="caution">
    <text evidence="3">The sequence shown here is derived from an EMBL/GenBank/DDBJ whole genome shotgun (WGS) entry which is preliminary data.</text>
</comment>
<evidence type="ECO:0000313" key="4">
    <source>
        <dbReference type="Proteomes" id="UP000225706"/>
    </source>
</evidence>
<evidence type="ECO:0000256" key="1">
    <source>
        <dbReference type="SAM" id="MobiDB-lite"/>
    </source>
</evidence>
<dbReference type="InterPro" id="IPR043502">
    <property type="entry name" value="DNA/RNA_pol_sf"/>
</dbReference>
<protein>
    <recommendedName>
        <fullName evidence="2">Integrase zinc-binding domain-containing protein</fullName>
    </recommendedName>
</protein>